<feature type="region of interest" description="Disordered" evidence="1">
    <location>
        <begin position="148"/>
        <end position="190"/>
    </location>
</feature>
<evidence type="ECO:0000256" key="1">
    <source>
        <dbReference type="SAM" id="MobiDB-lite"/>
    </source>
</evidence>
<comment type="caution">
    <text evidence="2">The sequence shown here is derived from an EMBL/GenBank/DDBJ whole genome shotgun (WGS) entry which is preliminary data.</text>
</comment>
<dbReference type="AlphaFoldDB" id="A0A178XK92"/>
<evidence type="ECO:0000313" key="2">
    <source>
        <dbReference type="EMBL" id="OAP35624.1"/>
    </source>
</evidence>
<protein>
    <submittedName>
        <fullName evidence="2">Uncharacterized protein</fullName>
    </submittedName>
</protein>
<organism evidence="2 3">
    <name type="scientific">Sinorhizobium glycinis</name>
    <dbReference type="NCBI Taxonomy" id="1472378"/>
    <lineage>
        <taxon>Bacteria</taxon>
        <taxon>Pseudomonadati</taxon>
        <taxon>Pseudomonadota</taxon>
        <taxon>Alphaproteobacteria</taxon>
        <taxon>Hyphomicrobiales</taxon>
        <taxon>Rhizobiaceae</taxon>
        <taxon>Sinorhizobium/Ensifer group</taxon>
        <taxon>Sinorhizobium</taxon>
    </lineage>
</organism>
<name>A0A178XK92_9HYPH</name>
<evidence type="ECO:0000313" key="3">
    <source>
        <dbReference type="Proteomes" id="UP000094025"/>
    </source>
</evidence>
<accession>A0A178XK92</accession>
<gene>
    <name evidence="2" type="ORF">AU381_11990</name>
</gene>
<sequence length="190" mass="21964">MQSFDRYADGEQIDHLVFSQDWYNHRGKQTLLLAHDDVRYDGPFLLRHPLIEFSDRRIRARQWRSPGHGSIEQLSRLSRSPHDDREAKRVGNGCCGRVECLQISSSQLLRGSQCFHNQAWSGQFAVDRSRQFVRQCLRPLDGPLFFGLHIRPGGQGTEQQDREHESRREDQKEGGSGPFPPQDRNEARNG</sequence>
<dbReference type="RefSeq" id="WP_037456699.1">
    <property type="nucleotide sequence ID" value="NZ_LPUX01000066.1"/>
</dbReference>
<feature type="compositionally biased region" description="Basic and acidic residues" evidence="1">
    <location>
        <begin position="159"/>
        <end position="173"/>
    </location>
</feature>
<reference evidence="2 3" key="1">
    <citation type="journal article" date="2016" name="Int. J. Syst. Evol. Microbiol.">
        <title>Ensifer glycinis sp. nov., an novel rhizobial species associated with Glycine spp.</title>
        <authorList>
            <person name="Yan H."/>
            <person name="Yan J."/>
            <person name="Sui X.H."/>
            <person name="Wang E.T."/>
            <person name="Chen W.X."/>
            <person name="Zhang X.X."/>
            <person name="Chen W.F."/>
        </authorList>
    </citation>
    <scope>NUCLEOTIDE SEQUENCE [LARGE SCALE GENOMIC DNA]</scope>
    <source>
        <strain evidence="2 3">CCBAU 23380</strain>
    </source>
</reference>
<proteinExistence type="predicted"/>
<dbReference type="EMBL" id="LPUX01000066">
    <property type="protein sequence ID" value="OAP35624.1"/>
    <property type="molecule type" value="Genomic_DNA"/>
</dbReference>
<keyword evidence="3" id="KW-1185">Reference proteome</keyword>
<dbReference type="Proteomes" id="UP000094025">
    <property type="component" value="Unassembled WGS sequence"/>
</dbReference>
<dbReference type="OrthoDB" id="9807959at2"/>